<dbReference type="Pfam" id="PF07963">
    <property type="entry name" value="N_methyl"/>
    <property type="match status" value="1"/>
</dbReference>
<evidence type="ECO:0000256" key="4">
    <source>
        <dbReference type="ARBA" id="ARBA00023237"/>
    </source>
</evidence>
<keyword evidence="7" id="KW-1185">Reference proteome</keyword>
<evidence type="ECO:0000313" key="6">
    <source>
        <dbReference type="EMBL" id="MXV21006.1"/>
    </source>
</evidence>
<dbReference type="Gene3D" id="3.30.700.10">
    <property type="entry name" value="Glycoprotein, Type 4 Pilin"/>
    <property type="match status" value="1"/>
</dbReference>
<name>A0A6I4YMD0_9DEIO</name>
<dbReference type="GO" id="GO:0009279">
    <property type="term" value="C:cell outer membrane"/>
    <property type="evidence" value="ECO:0007669"/>
    <property type="project" value="UniProtKB-SubCell"/>
</dbReference>
<dbReference type="InterPro" id="IPR012902">
    <property type="entry name" value="N_methyl_site"/>
</dbReference>
<feature type="transmembrane region" description="Helical" evidence="5">
    <location>
        <begin position="6"/>
        <end position="27"/>
    </location>
</feature>
<protein>
    <submittedName>
        <fullName evidence="6">Prepilin-type N-terminal cleavage/methylation domain-containing protein</fullName>
    </submittedName>
</protein>
<organism evidence="6 7">
    <name type="scientific">Deinococcus xianganensis</name>
    <dbReference type="NCBI Taxonomy" id="1507289"/>
    <lineage>
        <taxon>Bacteria</taxon>
        <taxon>Thermotogati</taxon>
        <taxon>Deinococcota</taxon>
        <taxon>Deinococci</taxon>
        <taxon>Deinococcales</taxon>
        <taxon>Deinococcaceae</taxon>
        <taxon>Deinococcus</taxon>
    </lineage>
</organism>
<comment type="subcellular location">
    <subcellularLocation>
        <location evidence="1">Cell outer membrane</location>
        <topology evidence="1">Single-pass membrane protein</topology>
    </subcellularLocation>
    <subcellularLocation>
        <location evidence="2">Periplasm</location>
    </subcellularLocation>
</comment>
<evidence type="ECO:0000256" key="2">
    <source>
        <dbReference type="ARBA" id="ARBA00004418"/>
    </source>
</evidence>
<dbReference type="AlphaFoldDB" id="A0A6I4YMD0"/>
<dbReference type="Proteomes" id="UP000430519">
    <property type="component" value="Unassembled WGS sequence"/>
</dbReference>
<dbReference type="InterPro" id="IPR045584">
    <property type="entry name" value="Pilin-like"/>
</dbReference>
<comment type="caution">
    <text evidence="6">The sequence shown here is derived from an EMBL/GenBank/DDBJ whole genome shotgun (WGS) entry which is preliminary data.</text>
</comment>
<evidence type="ECO:0000313" key="7">
    <source>
        <dbReference type="Proteomes" id="UP000430519"/>
    </source>
</evidence>
<dbReference type="NCBIfam" id="TIGR02532">
    <property type="entry name" value="IV_pilin_GFxxxE"/>
    <property type="match status" value="1"/>
</dbReference>
<keyword evidence="5" id="KW-0472">Membrane</keyword>
<keyword evidence="3" id="KW-0574">Periplasm</keyword>
<dbReference type="SUPFAM" id="SSF54523">
    <property type="entry name" value="Pili subunits"/>
    <property type="match status" value="1"/>
</dbReference>
<sequence length="144" mass="15336">MKRAAGFSVLEILVVLTILGILLALGVPGYQRWITRTELDRAAGLVATEIQTTRSAARRGEVQTFQTTANGTSVTSRGVNITLPTAKTDAAVELRFQPPFGTIQAPSGSASPTTPVDVIVRSTRDPNLFRTVSVVSLMGKVIVK</sequence>
<proteinExistence type="predicted"/>
<evidence type="ECO:0000256" key="1">
    <source>
        <dbReference type="ARBA" id="ARBA00004203"/>
    </source>
</evidence>
<keyword evidence="4" id="KW-0998">Cell outer membrane</keyword>
<evidence type="ECO:0000256" key="5">
    <source>
        <dbReference type="SAM" id="Phobius"/>
    </source>
</evidence>
<keyword evidence="5" id="KW-1133">Transmembrane helix</keyword>
<dbReference type="EMBL" id="WVHK01000068">
    <property type="protein sequence ID" value="MXV21006.1"/>
    <property type="molecule type" value="Genomic_DNA"/>
</dbReference>
<keyword evidence="5" id="KW-0812">Transmembrane</keyword>
<dbReference type="RefSeq" id="WP_160980956.1">
    <property type="nucleotide sequence ID" value="NZ_WVHK01000068.1"/>
</dbReference>
<dbReference type="GO" id="GO:0042597">
    <property type="term" value="C:periplasmic space"/>
    <property type="evidence" value="ECO:0007669"/>
    <property type="project" value="UniProtKB-SubCell"/>
</dbReference>
<reference evidence="6 7" key="1">
    <citation type="submission" date="2019-11" db="EMBL/GenBank/DDBJ databases">
        <title>Genome sequence of Deinococcus xianganensis Y35, AI-2 producing algicidal bacterium, isolated from lake water.</title>
        <authorList>
            <person name="Li Y."/>
        </authorList>
    </citation>
    <scope>NUCLEOTIDE SEQUENCE [LARGE SCALE GENOMIC DNA]</scope>
    <source>
        <strain evidence="6 7">Y35</strain>
    </source>
</reference>
<evidence type="ECO:0000256" key="3">
    <source>
        <dbReference type="ARBA" id="ARBA00022764"/>
    </source>
</evidence>
<gene>
    <name evidence="6" type="ORF">GLX28_15350</name>
</gene>
<accession>A0A6I4YMD0</accession>